<protein>
    <recommendedName>
        <fullName evidence="4">Extracellular matrix-binding ebh</fullName>
    </recommendedName>
</protein>
<evidence type="ECO:0000256" key="1">
    <source>
        <dbReference type="SAM" id="Coils"/>
    </source>
</evidence>
<accession>A0A2H6KJ74</accession>
<dbReference type="AlphaFoldDB" id="A0A2H6KJ74"/>
<dbReference type="Proteomes" id="UP000236319">
    <property type="component" value="Unassembled WGS sequence"/>
</dbReference>
<dbReference type="VEuPathDB" id="PiroplasmaDB:BOVATA_045240"/>
<reference evidence="2 3" key="1">
    <citation type="journal article" date="2017" name="BMC Genomics">
        <title>Whole-genome assembly of Babesia ovata and comparative genomics between closely related pathogens.</title>
        <authorList>
            <person name="Yamagishi J."/>
            <person name="Asada M."/>
            <person name="Hakimi H."/>
            <person name="Tanaka T.Q."/>
            <person name="Sugimoto C."/>
            <person name="Kawazu S."/>
        </authorList>
    </citation>
    <scope>NUCLEOTIDE SEQUENCE [LARGE SCALE GENOMIC DNA]</scope>
    <source>
        <strain evidence="2 3">Miyake</strain>
    </source>
</reference>
<gene>
    <name evidence="2" type="ORF">BOVATA_045240</name>
</gene>
<dbReference type="GeneID" id="39876801"/>
<proteinExistence type="predicted"/>
<sequence length="1250" mass="139538">MGKIVLKKLVETEIKNALYKGHEGFSKLLPKLTKQVEQYNKEVKASNDSINKPIKDILEEISDENAWRRNVNEIKVDSVTEEEVKKVETLVSECKKFCKTFTDAFEFKDNKVKKSEMRNVIRHLNSALQPIMNSALKAVSHEIGRLEKLSDNDKKMLAAMESKITETCKTLKDEINRGITAEVEDLVKELRSKVQEILMLLKEINEKLKGYVNQLDEWIKKADALANEASDEANFISGKRPGFDYQNGIKKIVRELDERSRVLCSYIDEVKKELKSKVTAALKGVIAMNEAVRTDLNQVKGQLLTGLNNYVSKYVEEVQKKVKEIKGEPDGNSGLSQVVAKVKEWAEKFRGNFAGAGGSTGTDGTILSRWVKEIIESGAVKFYLGWVGLDSHKDEVKRAMTEEIKKIFNEGTDTVKTPAVDSNSMKDSLTNVKNYLSQVASKVGEKASTGQVSQFAGGIAKHHMLLSLSISPDKNLESAVEIVLKYVSAAATNLANEIDKLALQPDDDNNLGKNVDNALQVATELDSAFGTAVKKGGDIPSDAAPFKTGAPDLKANIQKTISEALDKKIGESDNLDGGKVTITQTNFDTYNRYINQETPVTSKTETDQLKGQLPEAINAIGTYAESGFTVNPTKEDLDKWSKDLKSNLESLLSAFATSGTFIKEKLTTLRTQTIGKELRQIHSELKSLQNELETGPIQKATEFLDEAQRLQQKCIQSLHYHVEQKIKQANSDVTTEARKQYVCTVKALLTEFSKKVQGELDRMPDAIDIDLNKGLKGFMKKFGEHFVVKVKELNDVDAKKFTPKSPLSHAVFILNKALGSFVHEVKTQTEFTSDIKKIRPVHDALLNLFEGLKTSEHFNHEYSINLDALKKTFQGFHPSKFGEPTTVLTQTLKEGIGALVKELDKAYVNKYEGSKAITWEGTFTSAQVQESKNIAKAFLTSIYTFHETLYTLNKGCMKGGEWRSMTCCETGKRGENPLGSFLKRSGFQIAKDDTSKEGELKFPSTAFTGETIYGKLFEQEFGDAEIVAHLRTCESNVSKKPKQFDFSDLLECLLYHTEKYNEVCHLSTFSAKKQPCSVSDMLTWLSGLTYNRVYTSLRFDALPPLLESDKPKSYSADNIEVSVVDNKSLYLNAYPNKITYDNFVTAIDHICAMSYDVLICIAGHGDAETVYGSDLCNNSVQLHYPKTGEECLSTLLDIMRRLLPPLRFLVTQCGISPSDNANQKTNQSVNLRARQTANQTPKQTANQRLH</sequence>
<keyword evidence="3" id="KW-1185">Reference proteome</keyword>
<comment type="caution">
    <text evidence="2">The sequence shown here is derived from an EMBL/GenBank/DDBJ whole genome shotgun (WGS) entry which is preliminary data.</text>
</comment>
<dbReference type="InterPro" id="IPR050163">
    <property type="entry name" value="Apolipoprotein_A1/A4/E"/>
</dbReference>
<evidence type="ECO:0000313" key="3">
    <source>
        <dbReference type="Proteomes" id="UP000236319"/>
    </source>
</evidence>
<dbReference type="RefSeq" id="XP_028869274.1">
    <property type="nucleotide sequence ID" value="XM_029013441.1"/>
</dbReference>
<evidence type="ECO:0000313" key="2">
    <source>
        <dbReference type="EMBL" id="GBE63031.1"/>
    </source>
</evidence>
<evidence type="ECO:0008006" key="4">
    <source>
        <dbReference type="Google" id="ProtNLM"/>
    </source>
</evidence>
<organism evidence="2 3">
    <name type="scientific">Babesia ovata</name>
    <dbReference type="NCBI Taxonomy" id="189622"/>
    <lineage>
        <taxon>Eukaryota</taxon>
        <taxon>Sar</taxon>
        <taxon>Alveolata</taxon>
        <taxon>Apicomplexa</taxon>
        <taxon>Aconoidasida</taxon>
        <taxon>Piroplasmida</taxon>
        <taxon>Babesiidae</taxon>
        <taxon>Babesia</taxon>
    </lineage>
</organism>
<name>A0A2H6KJ74_9APIC</name>
<dbReference type="PANTHER" id="PTHR18976">
    <property type="entry name" value="APOLIPOPROTEIN"/>
    <property type="match status" value="1"/>
</dbReference>
<dbReference type="EMBL" id="BDSA01000012">
    <property type="protein sequence ID" value="GBE63031.1"/>
    <property type="molecule type" value="Genomic_DNA"/>
</dbReference>
<keyword evidence="1" id="KW-0175">Coiled coil</keyword>
<dbReference type="PANTHER" id="PTHR18976:SF34">
    <property type="entry name" value="LIPID-BINDING PROTEIN"/>
    <property type="match status" value="1"/>
</dbReference>
<feature type="coiled-coil region" evidence="1">
    <location>
        <begin position="187"/>
        <end position="228"/>
    </location>
</feature>